<feature type="repeat" description="WD" evidence="5">
    <location>
        <begin position="358"/>
        <end position="392"/>
    </location>
</feature>
<dbReference type="Gene3D" id="2.130.10.10">
    <property type="entry name" value="YVTN repeat-like/Quinoprotein amine dehydrogenase"/>
    <property type="match status" value="1"/>
</dbReference>
<keyword evidence="8" id="KW-1185">Reference proteome</keyword>
<dbReference type="InterPro" id="IPR015943">
    <property type="entry name" value="WD40/YVTN_repeat-like_dom_sf"/>
</dbReference>
<comment type="caution">
    <text evidence="7">The sequence shown here is derived from an EMBL/GenBank/DDBJ whole genome shotgun (WGS) entry which is preliminary data.</text>
</comment>
<dbReference type="InterPro" id="IPR001680">
    <property type="entry name" value="WD40_rpt"/>
</dbReference>
<feature type="compositionally biased region" description="Basic and acidic residues" evidence="6">
    <location>
        <begin position="48"/>
        <end position="64"/>
    </location>
</feature>
<accession>A0A834HX31</accession>
<feature type="region of interest" description="Disordered" evidence="6">
    <location>
        <begin position="12"/>
        <end position="64"/>
    </location>
</feature>
<dbReference type="PANTHER" id="PTHR19865:SF0">
    <property type="entry name" value="U3 SMALL NUCLEOLAR RNA-INTERACTING PROTEIN 2"/>
    <property type="match status" value="1"/>
</dbReference>
<dbReference type="PANTHER" id="PTHR19865">
    <property type="entry name" value="U3 SMALL NUCLEOLAR RNA INTERACTING PROTEIN 2"/>
    <property type="match status" value="1"/>
</dbReference>
<keyword evidence="3" id="KW-0677">Repeat</keyword>
<feature type="repeat" description="WD" evidence="5">
    <location>
        <begin position="308"/>
        <end position="348"/>
    </location>
</feature>
<gene>
    <name evidence="7" type="ORF">GWI33_018128</name>
</gene>
<evidence type="ECO:0000256" key="1">
    <source>
        <dbReference type="ARBA" id="ARBA00004123"/>
    </source>
</evidence>
<keyword evidence="2 5" id="KW-0853">WD repeat</keyword>
<feature type="repeat" description="WD" evidence="5">
    <location>
        <begin position="227"/>
        <end position="268"/>
    </location>
</feature>
<dbReference type="InterPro" id="IPR020472">
    <property type="entry name" value="WD40_PAC1"/>
</dbReference>
<dbReference type="SMART" id="SM00320">
    <property type="entry name" value="WD40"/>
    <property type="match status" value="7"/>
</dbReference>
<dbReference type="GO" id="GO:0034511">
    <property type="term" value="F:U3 snoRNA binding"/>
    <property type="evidence" value="ECO:0007669"/>
    <property type="project" value="InterPro"/>
</dbReference>
<dbReference type="AlphaFoldDB" id="A0A834HX31"/>
<keyword evidence="4" id="KW-0539">Nucleus</keyword>
<dbReference type="CDD" id="cd00200">
    <property type="entry name" value="WD40"/>
    <property type="match status" value="1"/>
</dbReference>
<feature type="compositionally biased region" description="Basic residues" evidence="6">
    <location>
        <begin position="14"/>
        <end position="29"/>
    </location>
</feature>
<dbReference type="OrthoDB" id="189968at2759"/>
<dbReference type="PROSITE" id="PS50082">
    <property type="entry name" value="WD_REPEATS_2"/>
    <property type="match status" value="4"/>
</dbReference>
<dbReference type="GO" id="GO:0032040">
    <property type="term" value="C:small-subunit processome"/>
    <property type="evidence" value="ECO:0007669"/>
    <property type="project" value="TreeGrafter"/>
</dbReference>
<dbReference type="InterPro" id="IPR036322">
    <property type="entry name" value="WD40_repeat_dom_sf"/>
</dbReference>
<name>A0A834HX31_RHYFE</name>
<dbReference type="PROSITE" id="PS50294">
    <property type="entry name" value="WD_REPEATS_REGION"/>
    <property type="match status" value="1"/>
</dbReference>
<evidence type="ECO:0000256" key="4">
    <source>
        <dbReference type="ARBA" id="ARBA00023242"/>
    </source>
</evidence>
<proteinExistence type="predicted"/>
<evidence type="ECO:0000256" key="2">
    <source>
        <dbReference type="ARBA" id="ARBA00022574"/>
    </source>
</evidence>
<dbReference type="EMBL" id="JAACXV010014301">
    <property type="protein sequence ID" value="KAF7268778.1"/>
    <property type="molecule type" value="Genomic_DNA"/>
</dbReference>
<evidence type="ECO:0000256" key="3">
    <source>
        <dbReference type="ARBA" id="ARBA00022737"/>
    </source>
</evidence>
<dbReference type="PRINTS" id="PR00320">
    <property type="entry name" value="GPROTEINBRPT"/>
</dbReference>
<comment type="subcellular location">
    <subcellularLocation>
        <location evidence="1">Nucleus</location>
    </subcellularLocation>
</comment>
<evidence type="ECO:0000313" key="7">
    <source>
        <dbReference type="EMBL" id="KAF7268778.1"/>
    </source>
</evidence>
<evidence type="ECO:0008006" key="9">
    <source>
        <dbReference type="Google" id="ProtNLM"/>
    </source>
</evidence>
<reference evidence="7" key="1">
    <citation type="submission" date="2020-08" db="EMBL/GenBank/DDBJ databases">
        <title>Genome sequencing and assembly of the red palm weevil Rhynchophorus ferrugineus.</title>
        <authorList>
            <person name="Dias G.B."/>
            <person name="Bergman C.M."/>
            <person name="Manee M."/>
        </authorList>
    </citation>
    <scope>NUCLEOTIDE SEQUENCE</scope>
    <source>
        <strain evidence="7">AA-2017</strain>
        <tissue evidence="7">Whole larva</tissue>
    </source>
</reference>
<organism evidence="7 8">
    <name type="scientific">Rhynchophorus ferrugineus</name>
    <name type="common">Red palm weevil</name>
    <name type="synonym">Curculio ferrugineus</name>
    <dbReference type="NCBI Taxonomy" id="354439"/>
    <lineage>
        <taxon>Eukaryota</taxon>
        <taxon>Metazoa</taxon>
        <taxon>Ecdysozoa</taxon>
        <taxon>Arthropoda</taxon>
        <taxon>Hexapoda</taxon>
        <taxon>Insecta</taxon>
        <taxon>Pterygota</taxon>
        <taxon>Neoptera</taxon>
        <taxon>Endopterygota</taxon>
        <taxon>Coleoptera</taxon>
        <taxon>Polyphaga</taxon>
        <taxon>Cucujiformia</taxon>
        <taxon>Curculionidae</taxon>
        <taxon>Dryophthorinae</taxon>
        <taxon>Rhynchophorus</taxon>
    </lineage>
</organism>
<feature type="repeat" description="WD" evidence="5">
    <location>
        <begin position="185"/>
        <end position="226"/>
    </location>
</feature>
<dbReference type="Pfam" id="PF00400">
    <property type="entry name" value="WD40"/>
    <property type="match status" value="5"/>
</dbReference>
<evidence type="ECO:0000256" key="6">
    <source>
        <dbReference type="SAM" id="MobiDB-lite"/>
    </source>
</evidence>
<dbReference type="Proteomes" id="UP000625711">
    <property type="component" value="Unassembled WGS sequence"/>
</dbReference>
<dbReference type="InterPro" id="IPR039241">
    <property type="entry name" value="Rrp9-like"/>
</dbReference>
<sequence length="454" mass="51685">MSFFIKGKQLSGTKRAKFSTQKIKKRKVQPKPSANDEITSSEDEDLVEDKTADISDSENEHETAQEKKLRLAKVYLQEIEKEEKARLEKDEIDQSVLSKRLKEDYLKETGKLRLTVASNYKRVDTINIKTLKCKQQKNTITCICISSDNNFLFSGSKDGLVVKYSLKDYKKVGCVPFIRQIGEEVLGNSSEVLCLAVSTNNKYLAIGDKNGKVNIWDPKELKHIKTLIGHKNAILGVCFKKESHTLYSCSRDKTIKVWSLDEMAFVETLFGHQDMVASIDSLYRDRVVTSGGHDLRIWKITEETQLIYNGHVGNIDIVRLINEEHFVSGGDDGQICIWSVMRKRPLQCLQNAHGKDLFNNQPRWITALAALINTDLIASGSYDGFVRLWKLDKDFKSSLEVMKIRVQGVINSLVFTSDGKALLVGVSRDYRFGRWHTVKNAKNCILFIPFVIEY</sequence>
<evidence type="ECO:0000256" key="5">
    <source>
        <dbReference type="PROSITE-ProRule" id="PRU00221"/>
    </source>
</evidence>
<dbReference type="FunFam" id="2.130.10.10:FF:000509">
    <property type="entry name" value="U3 small nucleolar RNA-interacting protein"/>
    <property type="match status" value="1"/>
</dbReference>
<dbReference type="SUPFAM" id="SSF50978">
    <property type="entry name" value="WD40 repeat-like"/>
    <property type="match status" value="1"/>
</dbReference>
<evidence type="ECO:0000313" key="8">
    <source>
        <dbReference type="Proteomes" id="UP000625711"/>
    </source>
</evidence>
<protein>
    <recommendedName>
        <fullName evidence="9">U3 small nucleolar RNA-interacting protein 2</fullName>
    </recommendedName>
</protein>